<proteinExistence type="predicted"/>
<reference evidence="2" key="1">
    <citation type="submission" date="2017-03" db="EMBL/GenBank/DDBJ databases">
        <title>Phytopthora megakarya and P. palmivora, two closely related causual agents of cacao black pod achieved similar genome size and gene model numbers by different mechanisms.</title>
        <authorList>
            <person name="Ali S."/>
            <person name="Shao J."/>
            <person name="Larry D.J."/>
            <person name="Kronmiller B."/>
            <person name="Shen D."/>
            <person name="Strem M.D."/>
            <person name="Melnick R.L."/>
            <person name="Guiltinan M.J."/>
            <person name="Tyler B.M."/>
            <person name="Meinhardt L.W."/>
            <person name="Bailey B.A."/>
        </authorList>
    </citation>
    <scope>NUCLEOTIDE SEQUENCE [LARGE SCALE GENOMIC DNA]</scope>
    <source>
        <strain evidence="2">zdho120</strain>
    </source>
</reference>
<keyword evidence="2" id="KW-1185">Reference proteome</keyword>
<sequence>MQIELTTMKLSYPKTVGSKIETQMNMKWIEFPIRIYRDVLVHWRDTKIQLGWTKRNSTVAPYFMSFCETAPIPTGSE</sequence>
<dbReference type="AlphaFoldDB" id="A0A225W4Q6"/>
<evidence type="ECO:0000313" key="2">
    <source>
        <dbReference type="Proteomes" id="UP000198211"/>
    </source>
</evidence>
<protein>
    <submittedName>
        <fullName evidence="1">Uncharacterized protein</fullName>
    </submittedName>
</protein>
<evidence type="ECO:0000313" key="1">
    <source>
        <dbReference type="EMBL" id="OWZ12666.1"/>
    </source>
</evidence>
<dbReference type="EMBL" id="NBNE01001784">
    <property type="protein sequence ID" value="OWZ12666.1"/>
    <property type="molecule type" value="Genomic_DNA"/>
</dbReference>
<gene>
    <name evidence="1" type="ORF">PHMEG_00014137</name>
</gene>
<organism evidence="1 2">
    <name type="scientific">Phytophthora megakarya</name>
    <dbReference type="NCBI Taxonomy" id="4795"/>
    <lineage>
        <taxon>Eukaryota</taxon>
        <taxon>Sar</taxon>
        <taxon>Stramenopiles</taxon>
        <taxon>Oomycota</taxon>
        <taxon>Peronosporomycetes</taxon>
        <taxon>Peronosporales</taxon>
        <taxon>Peronosporaceae</taxon>
        <taxon>Phytophthora</taxon>
    </lineage>
</organism>
<comment type="caution">
    <text evidence="1">The sequence shown here is derived from an EMBL/GenBank/DDBJ whole genome shotgun (WGS) entry which is preliminary data.</text>
</comment>
<dbReference type="Proteomes" id="UP000198211">
    <property type="component" value="Unassembled WGS sequence"/>
</dbReference>
<name>A0A225W4Q6_9STRA</name>
<accession>A0A225W4Q6</accession>